<evidence type="ECO:0000256" key="6">
    <source>
        <dbReference type="ARBA" id="ARBA00022723"/>
    </source>
</evidence>
<evidence type="ECO:0000256" key="9">
    <source>
        <dbReference type="ARBA" id="ARBA00023014"/>
    </source>
</evidence>
<dbReference type="NCBIfam" id="TIGR01701">
    <property type="entry name" value="Fdhalpha-like"/>
    <property type="match status" value="1"/>
</dbReference>
<dbReference type="Gene3D" id="3.40.50.740">
    <property type="match status" value="1"/>
</dbReference>
<dbReference type="InterPro" id="IPR006656">
    <property type="entry name" value="Mopterin_OxRdtase"/>
</dbReference>
<keyword evidence="4" id="KW-0004">4Fe-4S</keyword>
<dbReference type="RefSeq" id="WP_102843576.1">
    <property type="nucleotide sequence ID" value="NZ_PDZR01000009.1"/>
</dbReference>
<dbReference type="GO" id="GO:0051539">
    <property type="term" value="F:4 iron, 4 sulfur cluster binding"/>
    <property type="evidence" value="ECO:0007669"/>
    <property type="project" value="UniProtKB-KW"/>
</dbReference>
<evidence type="ECO:0000256" key="3">
    <source>
        <dbReference type="ARBA" id="ARBA00010312"/>
    </source>
</evidence>
<dbReference type="CDD" id="cd02787">
    <property type="entry name" value="MopB_CT_ydeP"/>
    <property type="match status" value="1"/>
</dbReference>
<dbReference type="SUPFAM" id="SSF53706">
    <property type="entry name" value="Formate dehydrogenase/DMSO reductase, domains 1-3"/>
    <property type="match status" value="1"/>
</dbReference>
<proteinExistence type="inferred from homology"/>
<dbReference type="InterPro" id="IPR006657">
    <property type="entry name" value="MoPterin_dinucl-bd_dom"/>
</dbReference>
<keyword evidence="7" id="KW-0560">Oxidoreductase</keyword>
<comment type="caution">
    <text evidence="12">The sequence shown here is derived from an EMBL/GenBank/DDBJ whole genome shotgun (WGS) entry which is preliminary data.</text>
</comment>
<dbReference type="CDD" id="cd02767">
    <property type="entry name" value="MopB_ydeP"/>
    <property type="match status" value="1"/>
</dbReference>
<dbReference type="OrthoDB" id="5287431at2"/>
<keyword evidence="8" id="KW-0408">Iron</keyword>
<dbReference type="GO" id="GO:0045333">
    <property type="term" value="P:cellular respiration"/>
    <property type="evidence" value="ECO:0007669"/>
    <property type="project" value="UniProtKB-ARBA"/>
</dbReference>
<dbReference type="GO" id="GO:0043546">
    <property type="term" value="F:molybdopterin cofactor binding"/>
    <property type="evidence" value="ECO:0007669"/>
    <property type="project" value="InterPro"/>
</dbReference>
<feature type="domain" description="Molybdopterin dinucleotide-binding" evidence="11">
    <location>
        <begin position="645"/>
        <end position="756"/>
    </location>
</feature>
<evidence type="ECO:0000256" key="8">
    <source>
        <dbReference type="ARBA" id="ARBA00023004"/>
    </source>
</evidence>
<accession>A0A2J7TH98</accession>
<dbReference type="InterPro" id="IPR037951">
    <property type="entry name" value="MopB_CT_YdeP"/>
</dbReference>
<evidence type="ECO:0000259" key="11">
    <source>
        <dbReference type="Pfam" id="PF01568"/>
    </source>
</evidence>
<dbReference type="Pfam" id="PF00384">
    <property type="entry name" value="Molybdopterin"/>
    <property type="match status" value="1"/>
</dbReference>
<dbReference type="GO" id="GO:0030151">
    <property type="term" value="F:molybdenum ion binding"/>
    <property type="evidence" value="ECO:0007669"/>
    <property type="project" value="InterPro"/>
</dbReference>
<dbReference type="GO" id="GO:1990204">
    <property type="term" value="C:oxidoreductase complex"/>
    <property type="evidence" value="ECO:0007669"/>
    <property type="project" value="UniProtKB-ARBA"/>
</dbReference>
<evidence type="ECO:0000256" key="1">
    <source>
        <dbReference type="ARBA" id="ARBA00001942"/>
    </source>
</evidence>
<keyword evidence="6" id="KW-0479">Metal-binding</keyword>
<dbReference type="InterPro" id="IPR010046">
    <property type="entry name" value="Mopterin_OxRdtse_a_bac"/>
</dbReference>
<comment type="cofactor">
    <cofactor evidence="1">
        <name>Mo-bis(molybdopterin guanine dinucleotide)</name>
        <dbReference type="ChEBI" id="CHEBI:60539"/>
    </cofactor>
</comment>
<evidence type="ECO:0000256" key="7">
    <source>
        <dbReference type="ARBA" id="ARBA00023002"/>
    </source>
</evidence>
<dbReference type="Gene3D" id="2.40.40.20">
    <property type="match status" value="1"/>
</dbReference>
<evidence type="ECO:0000259" key="10">
    <source>
        <dbReference type="Pfam" id="PF00384"/>
    </source>
</evidence>
<comment type="similarity">
    <text evidence="3">Belongs to the prokaryotic molybdopterin-containing oxidoreductase family.</text>
</comment>
<protein>
    <submittedName>
        <fullName evidence="12">CbbBc protein</fullName>
    </submittedName>
</protein>
<dbReference type="Gene3D" id="3.40.228.10">
    <property type="entry name" value="Dimethylsulfoxide Reductase, domain 2"/>
    <property type="match status" value="1"/>
</dbReference>
<dbReference type="GO" id="GO:0016020">
    <property type="term" value="C:membrane"/>
    <property type="evidence" value="ECO:0007669"/>
    <property type="project" value="TreeGrafter"/>
</dbReference>
<evidence type="ECO:0000313" key="12">
    <source>
        <dbReference type="EMBL" id="PNG26148.1"/>
    </source>
</evidence>
<dbReference type="AlphaFoldDB" id="A0A2J7TH98"/>
<dbReference type="PANTHER" id="PTHR43105:SF4">
    <property type="entry name" value="PROTEIN YDEP"/>
    <property type="match status" value="1"/>
</dbReference>
<comment type="cofactor">
    <cofactor evidence="2">
        <name>[4Fe-4S] cluster</name>
        <dbReference type="ChEBI" id="CHEBI:49883"/>
    </cofactor>
</comment>
<keyword evidence="5" id="KW-0500">Molybdenum</keyword>
<dbReference type="InterPro" id="IPR050123">
    <property type="entry name" value="Prok_molybdopt-oxidoreductase"/>
</dbReference>
<organism evidence="12 13">
    <name type="scientific">Methylocella silvestris</name>
    <dbReference type="NCBI Taxonomy" id="199596"/>
    <lineage>
        <taxon>Bacteria</taxon>
        <taxon>Pseudomonadati</taxon>
        <taxon>Pseudomonadota</taxon>
        <taxon>Alphaproteobacteria</taxon>
        <taxon>Hyphomicrobiales</taxon>
        <taxon>Beijerinckiaceae</taxon>
        <taxon>Methylocella</taxon>
    </lineage>
</organism>
<dbReference type="InterPro" id="IPR041953">
    <property type="entry name" value="YdeP_MopB"/>
</dbReference>
<sequence length="764" mass="82122">MSKMDPTGVKPYDGPAGGWGALHAVAKAIKDQTAVTSDVRALLKANQPMGFDCPGCAWPDPDHRSSFEFCENGAKAVAWEATAKRAAPEFFAAHPVSELWAWSDFDIEKQGRLTHPMAYDPASDRYLPISWDDAFARIGAALRALPDPNQAEFYTSGRASNEAAFLYQLFVREFGTNNFPDCSNMCHEATSVGLPDSLGAGKGTVTLEDFDHCDAIFCIGHNPGTNHPRMLATLREAARRGVPIVVFNPLRERGLERFASPQDPIEMLTMRSTEIASSYYQVKVGGDLAALKGMMKTVLALDAASLASGGPGVLDRAFIAEHTSGFEALAADLEGTEWAAIERQSGLSRADLEAAGAVYAKASRVILCYGMGVTQHRHGTSNVHQLANLLLLRGNIGRKGAGICPLRGHSNVQGDRTVGVTEIPDEAFLTRLDAAFGIVSPRQKGHNAVETVEAIRDGNSKAIICLGGNLAVAMSDPEATFAAMRKLDLAVHIATKPNRSHLILAKESIILPCLGRTEIDVQETGPQSVTVEDSMSMVHASRGGLKPASNELRSEPAIIAGIAKAALPASKTNWDSLVADYARIRDKIEEVFPDFFSFNERIMKPGGFRLKVASSEREWRTPSGKANFIPADGLAEDPAAGADALVLTTIRSHDQYNTTIYSLNDRYRGVTGRRDVVFINARDLSARGLKHGDVVDLEAAPADGADGPRRVMRGLTAVAFPIAEGSVAAYYPEANGLIALDSYDHRSGTPAYKSVPIRLRAAEA</sequence>
<dbReference type="GO" id="GO:0008863">
    <property type="term" value="F:formate dehydrogenase (NAD+) activity"/>
    <property type="evidence" value="ECO:0007669"/>
    <property type="project" value="InterPro"/>
</dbReference>
<dbReference type="PANTHER" id="PTHR43105">
    <property type="entry name" value="RESPIRATORY NITRATE REDUCTASE"/>
    <property type="match status" value="1"/>
</dbReference>
<reference evidence="12 13" key="1">
    <citation type="submission" date="2017-10" db="EMBL/GenBank/DDBJ databases">
        <title>Genome announcement of Methylocella silvestris TVC from permafrost.</title>
        <authorList>
            <person name="Wang J."/>
            <person name="Geng K."/>
            <person name="Ul-Haque F."/>
            <person name="Crombie A.T."/>
            <person name="Street L.E."/>
            <person name="Wookey P.A."/>
            <person name="Murrell J.C."/>
            <person name="Pratscher J."/>
        </authorList>
    </citation>
    <scope>NUCLEOTIDE SEQUENCE [LARGE SCALE GENOMIC DNA]</scope>
    <source>
        <strain evidence="12 13">TVC</strain>
    </source>
</reference>
<dbReference type="InterPro" id="IPR009010">
    <property type="entry name" value="Asp_de-COase-like_dom_sf"/>
</dbReference>
<feature type="domain" description="Molybdopterin oxidoreductase" evidence="10">
    <location>
        <begin position="112"/>
        <end position="493"/>
    </location>
</feature>
<dbReference type="EMBL" id="PDZR01000009">
    <property type="protein sequence ID" value="PNG26148.1"/>
    <property type="molecule type" value="Genomic_DNA"/>
</dbReference>
<name>A0A2J7TH98_METSI</name>
<keyword evidence="9" id="KW-0411">Iron-sulfur</keyword>
<evidence type="ECO:0000256" key="2">
    <source>
        <dbReference type="ARBA" id="ARBA00001966"/>
    </source>
</evidence>
<evidence type="ECO:0000256" key="4">
    <source>
        <dbReference type="ARBA" id="ARBA00022485"/>
    </source>
</evidence>
<evidence type="ECO:0000256" key="5">
    <source>
        <dbReference type="ARBA" id="ARBA00022505"/>
    </source>
</evidence>
<gene>
    <name evidence="12" type="ORF">CR492_09860</name>
</gene>
<dbReference type="Proteomes" id="UP000236286">
    <property type="component" value="Unassembled WGS sequence"/>
</dbReference>
<evidence type="ECO:0000313" key="13">
    <source>
        <dbReference type="Proteomes" id="UP000236286"/>
    </source>
</evidence>
<dbReference type="Pfam" id="PF01568">
    <property type="entry name" value="Molydop_binding"/>
    <property type="match status" value="1"/>
</dbReference>
<dbReference type="SUPFAM" id="SSF50692">
    <property type="entry name" value="ADC-like"/>
    <property type="match status" value="1"/>
</dbReference>
<dbReference type="PIRSF" id="PIRSF000144">
    <property type="entry name" value="CbbBc"/>
    <property type="match status" value="1"/>
</dbReference>